<dbReference type="InterPro" id="IPR020631">
    <property type="entry name" value="THF_DH/CycHdrlase_NAD-bd_dom"/>
</dbReference>
<dbReference type="AlphaFoldDB" id="A0A2U1Q2R4"/>
<feature type="domain" description="Tetrahydrofolate dehydrogenase/cyclohydrolase NAD(P)-binding" evidence="1">
    <location>
        <begin position="43"/>
        <end position="86"/>
    </location>
</feature>
<sequence length="154" mass="16778">MALVSVGMARQGLETRSKCTNMSRCLASCKRVIVRNGVSAIMIGITINGKRAVVVGRSNIVGLPVSLLLLKENATVTIVHAHTPEVLIQKVTPAVIDVGTNAVDDPTKNQDAGLKVKSIMRKYVKWLDLYARSRGRWTMLLRNTLDGAKRVIGQ</sequence>
<comment type="caution">
    <text evidence="2">The sequence shown here is derived from an EMBL/GenBank/DDBJ whole genome shotgun (WGS) entry which is preliminary data.</text>
</comment>
<dbReference type="GO" id="GO:0005829">
    <property type="term" value="C:cytosol"/>
    <property type="evidence" value="ECO:0007669"/>
    <property type="project" value="TreeGrafter"/>
</dbReference>
<proteinExistence type="predicted"/>
<dbReference type="PANTHER" id="PTHR48099:SF27">
    <property type="entry name" value="BIFUNCTIONAL PROTEIN FOLD 2"/>
    <property type="match status" value="1"/>
</dbReference>
<organism evidence="2 3">
    <name type="scientific">Artemisia annua</name>
    <name type="common">Sweet wormwood</name>
    <dbReference type="NCBI Taxonomy" id="35608"/>
    <lineage>
        <taxon>Eukaryota</taxon>
        <taxon>Viridiplantae</taxon>
        <taxon>Streptophyta</taxon>
        <taxon>Embryophyta</taxon>
        <taxon>Tracheophyta</taxon>
        <taxon>Spermatophyta</taxon>
        <taxon>Magnoliopsida</taxon>
        <taxon>eudicotyledons</taxon>
        <taxon>Gunneridae</taxon>
        <taxon>Pentapetalae</taxon>
        <taxon>asterids</taxon>
        <taxon>campanulids</taxon>
        <taxon>Asterales</taxon>
        <taxon>Asteraceae</taxon>
        <taxon>Asteroideae</taxon>
        <taxon>Anthemideae</taxon>
        <taxon>Artemisiinae</taxon>
        <taxon>Artemisia</taxon>
    </lineage>
</organism>
<dbReference type="EMBL" id="PKPP01000477">
    <property type="protein sequence ID" value="PWA92267.1"/>
    <property type="molecule type" value="Genomic_DNA"/>
</dbReference>
<dbReference type="Gene3D" id="3.40.50.720">
    <property type="entry name" value="NAD(P)-binding Rossmann-like Domain"/>
    <property type="match status" value="1"/>
</dbReference>
<dbReference type="GO" id="GO:0004477">
    <property type="term" value="F:methenyltetrahydrofolate cyclohydrolase activity"/>
    <property type="evidence" value="ECO:0007669"/>
    <property type="project" value="TreeGrafter"/>
</dbReference>
<reference evidence="2 3" key="1">
    <citation type="journal article" date="2018" name="Mol. Plant">
        <title>The genome of Artemisia annua provides insight into the evolution of Asteraceae family and artemisinin biosynthesis.</title>
        <authorList>
            <person name="Shen Q."/>
            <person name="Zhang L."/>
            <person name="Liao Z."/>
            <person name="Wang S."/>
            <person name="Yan T."/>
            <person name="Shi P."/>
            <person name="Liu M."/>
            <person name="Fu X."/>
            <person name="Pan Q."/>
            <person name="Wang Y."/>
            <person name="Lv Z."/>
            <person name="Lu X."/>
            <person name="Zhang F."/>
            <person name="Jiang W."/>
            <person name="Ma Y."/>
            <person name="Chen M."/>
            <person name="Hao X."/>
            <person name="Li L."/>
            <person name="Tang Y."/>
            <person name="Lv G."/>
            <person name="Zhou Y."/>
            <person name="Sun X."/>
            <person name="Brodelius P.E."/>
            <person name="Rose J.K.C."/>
            <person name="Tang K."/>
        </authorList>
    </citation>
    <scope>NUCLEOTIDE SEQUENCE [LARGE SCALE GENOMIC DNA]</scope>
    <source>
        <strain evidence="3">cv. Huhao1</strain>
        <tissue evidence="2">Leaf</tissue>
    </source>
</reference>
<protein>
    <submittedName>
        <fullName evidence="2">NAD(P)-binding domain-containing protein</fullName>
    </submittedName>
</protein>
<gene>
    <name evidence="2" type="ORF">CTI12_AA081210</name>
</gene>
<dbReference type="InterPro" id="IPR036291">
    <property type="entry name" value="NAD(P)-bd_dom_sf"/>
</dbReference>
<evidence type="ECO:0000259" key="1">
    <source>
        <dbReference type="Pfam" id="PF02882"/>
    </source>
</evidence>
<dbReference type="SUPFAM" id="SSF51735">
    <property type="entry name" value="NAD(P)-binding Rossmann-fold domains"/>
    <property type="match status" value="1"/>
</dbReference>
<name>A0A2U1Q2R4_ARTAN</name>
<dbReference type="PRINTS" id="PR00085">
    <property type="entry name" value="THFDHDRGNASE"/>
</dbReference>
<dbReference type="PANTHER" id="PTHR48099">
    <property type="entry name" value="C-1-TETRAHYDROFOLATE SYNTHASE, CYTOPLASMIC-RELATED"/>
    <property type="match status" value="1"/>
</dbReference>
<dbReference type="InterPro" id="IPR000672">
    <property type="entry name" value="THF_DH/CycHdrlase"/>
</dbReference>
<dbReference type="Pfam" id="PF02882">
    <property type="entry name" value="THF_DHG_CYH_C"/>
    <property type="match status" value="1"/>
</dbReference>
<accession>A0A2U1Q2R4</accession>
<keyword evidence="3" id="KW-1185">Reference proteome</keyword>
<dbReference type="GO" id="GO:0035999">
    <property type="term" value="P:tetrahydrofolate interconversion"/>
    <property type="evidence" value="ECO:0007669"/>
    <property type="project" value="TreeGrafter"/>
</dbReference>
<evidence type="ECO:0000313" key="2">
    <source>
        <dbReference type="EMBL" id="PWA92267.1"/>
    </source>
</evidence>
<dbReference type="OrthoDB" id="5126881at2759"/>
<dbReference type="Proteomes" id="UP000245207">
    <property type="component" value="Unassembled WGS sequence"/>
</dbReference>
<dbReference type="STRING" id="35608.A0A2U1Q2R4"/>
<dbReference type="GO" id="GO:0004488">
    <property type="term" value="F:methylenetetrahydrofolate dehydrogenase (NADP+) activity"/>
    <property type="evidence" value="ECO:0007669"/>
    <property type="project" value="InterPro"/>
</dbReference>
<evidence type="ECO:0000313" key="3">
    <source>
        <dbReference type="Proteomes" id="UP000245207"/>
    </source>
</evidence>